<keyword evidence="2" id="KW-1185">Reference proteome</keyword>
<dbReference type="AlphaFoldDB" id="A0A1H5T557"/>
<dbReference type="Proteomes" id="UP000185739">
    <property type="component" value="Chromosome"/>
</dbReference>
<dbReference type="EMBL" id="CP018839">
    <property type="protein sequence ID" value="APR04194.1"/>
    <property type="molecule type" value="Genomic_DNA"/>
</dbReference>
<name>A0A1H5T557_9RHOO</name>
<dbReference type="Pfam" id="PF09997">
    <property type="entry name" value="DUF2238"/>
    <property type="match status" value="1"/>
</dbReference>
<dbReference type="InterPro" id="IPR014509">
    <property type="entry name" value="YjdF-like"/>
</dbReference>
<dbReference type="PIRSF" id="PIRSF020606">
    <property type="entry name" value="UCP020606"/>
    <property type="match status" value="1"/>
</dbReference>
<dbReference type="STRING" id="96773.Tchl_1335"/>
<reference evidence="1 2" key="1">
    <citation type="submission" date="2016-12" db="EMBL/GenBank/DDBJ databases">
        <title>Complete genome sequence of Thauera chlorobenzoica, a Betaproteobacterium degrading haloaromatics anaerobically to CO2 and halides.</title>
        <authorList>
            <person name="Goris T."/>
            <person name="Mergelsberg M."/>
            <person name="Boll M."/>
        </authorList>
    </citation>
    <scope>NUCLEOTIDE SEQUENCE [LARGE SCALE GENOMIC DNA]</scope>
    <source>
        <strain evidence="1 2">3CB1</strain>
    </source>
</reference>
<evidence type="ECO:0000313" key="1">
    <source>
        <dbReference type="EMBL" id="APR04194.1"/>
    </source>
</evidence>
<sequence>MSASSHEPALLRLQCGLALVVGAALIASGIAPHDRATWFLEVAPVLIAAPILYATRERFPLTPLLYLLIALHALVLIYGGTYTYARVPLGFWLQDALALARNPYDKIGHFMQGLVPAMVAREILLRGAFVRRGAMAAFLCICVALAVSAVYELIEWWAALVLGGGAVDFLGTQGDPWDTQADMFWALIGAGAALALLARRHDRQLGERYRLPAGGERADRPDPHS</sequence>
<proteinExistence type="predicted"/>
<accession>A0A1H5T557</accession>
<dbReference type="KEGG" id="tcl:Tchl_1335"/>
<organism evidence="1 2">
    <name type="scientific">Thauera chlorobenzoica</name>
    <dbReference type="NCBI Taxonomy" id="96773"/>
    <lineage>
        <taxon>Bacteria</taxon>
        <taxon>Pseudomonadati</taxon>
        <taxon>Pseudomonadota</taxon>
        <taxon>Betaproteobacteria</taxon>
        <taxon>Rhodocyclales</taxon>
        <taxon>Zoogloeaceae</taxon>
        <taxon>Thauera</taxon>
    </lineage>
</organism>
<dbReference type="OrthoDB" id="9786473at2"/>
<protein>
    <submittedName>
        <fullName evidence="1">Inner membrane protein yjdF</fullName>
    </submittedName>
</protein>
<evidence type="ECO:0000313" key="2">
    <source>
        <dbReference type="Proteomes" id="UP000185739"/>
    </source>
</evidence>
<dbReference type="RefSeq" id="WP_075147705.1">
    <property type="nucleotide sequence ID" value="NZ_CP018839.1"/>
</dbReference>
<dbReference type="InterPro" id="IPR058534">
    <property type="entry name" value="YjdF"/>
</dbReference>
<gene>
    <name evidence="1" type="ORF">Tchl_1335</name>
</gene>